<protein>
    <submittedName>
        <fullName evidence="1">Uncharacterized protein</fullName>
    </submittedName>
</protein>
<evidence type="ECO:0000313" key="1">
    <source>
        <dbReference type="EMBL" id="KAJ4352558.1"/>
    </source>
</evidence>
<keyword evidence="2" id="KW-1185">Reference proteome</keyword>
<accession>A0A9W8XJR2</accession>
<reference evidence="1" key="1">
    <citation type="submission" date="2022-10" db="EMBL/GenBank/DDBJ databases">
        <title>Tapping the CABI collections for fungal endophytes: first genome assemblies for Collariella, Neodidymelliopsis, Ascochyta clinopodiicola, Didymella pomorum, Didymosphaeria variabile, Neocosmospora piperis and Neocucurbitaria cava.</title>
        <authorList>
            <person name="Hill R."/>
        </authorList>
    </citation>
    <scope>NUCLEOTIDE SEQUENCE</scope>
    <source>
        <strain evidence="1">IMI 356815</strain>
    </source>
</reference>
<dbReference type="EMBL" id="JAPEUX010000005">
    <property type="protein sequence ID" value="KAJ4352558.1"/>
    <property type="molecule type" value="Genomic_DNA"/>
</dbReference>
<name>A0A9W8XJR2_9PLEO</name>
<organism evidence="1 2">
    <name type="scientific">Didymosphaeria variabile</name>
    <dbReference type="NCBI Taxonomy" id="1932322"/>
    <lineage>
        <taxon>Eukaryota</taxon>
        <taxon>Fungi</taxon>
        <taxon>Dikarya</taxon>
        <taxon>Ascomycota</taxon>
        <taxon>Pezizomycotina</taxon>
        <taxon>Dothideomycetes</taxon>
        <taxon>Pleosporomycetidae</taxon>
        <taxon>Pleosporales</taxon>
        <taxon>Massarineae</taxon>
        <taxon>Didymosphaeriaceae</taxon>
        <taxon>Didymosphaeria</taxon>
    </lineage>
</organism>
<proteinExistence type="predicted"/>
<dbReference type="RefSeq" id="XP_056070914.1">
    <property type="nucleotide sequence ID" value="XM_056216667.1"/>
</dbReference>
<dbReference type="AlphaFoldDB" id="A0A9W8XJR2"/>
<gene>
    <name evidence="1" type="ORF">N0V89_007907</name>
</gene>
<comment type="caution">
    <text evidence="1">The sequence shown here is derived from an EMBL/GenBank/DDBJ whole genome shotgun (WGS) entry which is preliminary data.</text>
</comment>
<sequence length="479" mass="54406">MSAADKEIVRQTYIRVLGQDELMRKLEKQLSSPGEIPTATHLKVNPAGSEGSTSWLDLPCAWYPRASQAKNIPEFLRANGIIDIKLGPSQDYIDFTDIHPLFRFENCAIALSEDITRKAWAAMAPALALSTKWLTTPELQGFWHRLAFGELTTANGKTYLARSPIEDNLPLACSRFGEILMVLADKITFWWVPQVLDGGKVNGCHTNNIFDSIHILNKYLAAQIKSRSWYSSRDSYDYGGYIGISCEFLYHLLSPESSTRLDDCAMMRLQFQIAFTLCHELCHAVYAWRRLPNPEIYVFPSDAMAETGLSWGQNVLGAEVCIETHALDYMTGRTYKYLYSYPGLFYVVHDRWVDAWFRKDTWARIDEVVHRNLLRLPAAAGFSGPTFWIAHLFVGGLIRPVVYKDREIVWPGFAVGKVNAPPEGMSPEEWFAKVRKQDMKLAMAIGYKKEMFQEAEGRYAKAGHFLELSAQDVSSYSLF</sequence>
<dbReference type="OrthoDB" id="3786030at2759"/>
<dbReference type="Proteomes" id="UP001140513">
    <property type="component" value="Unassembled WGS sequence"/>
</dbReference>
<evidence type="ECO:0000313" key="2">
    <source>
        <dbReference type="Proteomes" id="UP001140513"/>
    </source>
</evidence>
<dbReference type="GeneID" id="80911437"/>